<name>A0A3R9L8N2_STROR</name>
<dbReference type="GO" id="GO:0006508">
    <property type="term" value="P:proteolysis"/>
    <property type="evidence" value="ECO:0007669"/>
    <property type="project" value="UniProtKB-KW"/>
</dbReference>
<evidence type="ECO:0000313" key="4">
    <source>
        <dbReference type="EMBL" id="RSJ66203.1"/>
    </source>
</evidence>
<evidence type="ECO:0000256" key="1">
    <source>
        <dbReference type="ARBA" id="ARBA00009067"/>
    </source>
</evidence>
<dbReference type="GO" id="GO:0080120">
    <property type="term" value="P:CAAX-box protein maturation"/>
    <property type="evidence" value="ECO:0007669"/>
    <property type="project" value="UniProtKB-ARBA"/>
</dbReference>
<evidence type="ECO:0000256" key="2">
    <source>
        <dbReference type="SAM" id="Phobius"/>
    </source>
</evidence>
<evidence type="ECO:0000313" key="5">
    <source>
        <dbReference type="Proteomes" id="UP000280648"/>
    </source>
</evidence>
<sequence length="240" mass="27618">MGYTYIYRGFIMKKYRLLFKMSAVFSYLFFVFGLSQLTLIVQNYWQFSSQIGNFFWIRNILSLLFSGVMIGILVKTGHGYLFRVSRKKWLWYSILTALVAVAHIFFNIQTARHVQSTAEGWAVLIGYSGTNFAELGIYITLFFLGPLMEELLYRGLLQHAFFKDSRFGLDLILPSILFALPHFSSLPSLLDIFVFATLGIIFAGLTRYTKSIYPSYAVHVINNIVATLPFLLTFLHRVFG</sequence>
<dbReference type="InterPro" id="IPR052710">
    <property type="entry name" value="CAAX_protease"/>
</dbReference>
<dbReference type="Pfam" id="PF02517">
    <property type="entry name" value="Rce1-like"/>
    <property type="match status" value="1"/>
</dbReference>
<dbReference type="Proteomes" id="UP000280648">
    <property type="component" value="Unassembled WGS sequence"/>
</dbReference>
<protein>
    <submittedName>
        <fullName evidence="4">CAAX amino terminal protease self-immunity</fullName>
    </submittedName>
</protein>
<keyword evidence="4" id="KW-0645">Protease</keyword>
<feature type="domain" description="CAAX prenyl protease 2/Lysostaphin resistance protein A-like" evidence="3">
    <location>
        <begin position="135"/>
        <end position="225"/>
    </location>
</feature>
<dbReference type="PANTHER" id="PTHR36435">
    <property type="entry name" value="SLR1288 PROTEIN"/>
    <property type="match status" value="1"/>
</dbReference>
<keyword evidence="2" id="KW-0812">Transmembrane</keyword>
<feature type="transmembrane region" description="Helical" evidence="2">
    <location>
        <begin position="56"/>
        <end position="77"/>
    </location>
</feature>
<keyword evidence="4" id="KW-0378">Hydrolase</keyword>
<organism evidence="4 5">
    <name type="scientific">Streptococcus oralis</name>
    <dbReference type="NCBI Taxonomy" id="1303"/>
    <lineage>
        <taxon>Bacteria</taxon>
        <taxon>Bacillati</taxon>
        <taxon>Bacillota</taxon>
        <taxon>Bacilli</taxon>
        <taxon>Lactobacillales</taxon>
        <taxon>Streptococcaceae</taxon>
        <taxon>Streptococcus</taxon>
    </lineage>
</organism>
<accession>A0A3R9L8N2</accession>
<evidence type="ECO:0000259" key="3">
    <source>
        <dbReference type="Pfam" id="PF02517"/>
    </source>
</evidence>
<comment type="similarity">
    <text evidence="1">Belongs to the UPF0177 family.</text>
</comment>
<feature type="transmembrane region" description="Helical" evidence="2">
    <location>
        <begin position="21"/>
        <end position="44"/>
    </location>
</feature>
<feature type="transmembrane region" description="Helical" evidence="2">
    <location>
        <begin position="89"/>
        <end position="108"/>
    </location>
</feature>
<proteinExistence type="inferred from homology"/>
<dbReference type="PANTHER" id="PTHR36435:SF1">
    <property type="entry name" value="CAAX AMINO TERMINAL PROTEASE FAMILY PROTEIN"/>
    <property type="match status" value="1"/>
</dbReference>
<feature type="transmembrane region" description="Helical" evidence="2">
    <location>
        <begin position="220"/>
        <end position="239"/>
    </location>
</feature>
<dbReference type="AlphaFoldDB" id="A0A3R9L8N2"/>
<feature type="transmembrane region" description="Helical" evidence="2">
    <location>
        <begin position="120"/>
        <end position="144"/>
    </location>
</feature>
<keyword evidence="2" id="KW-1133">Transmembrane helix</keyword>
<feature type="transmembrane region" description="Helical" evidence="2">
    <location>
        <begin position="189"/>
        <end position="208"/>
    </location>
</feature>
<reference evidence="4 5" key="1">
    <citation type="submission" date="2018-11" db="EMBL/GenBank/DDBJ databases">
        <title>Species Designations Belie Phenotypic and Genotypic Heterogeneity in Oral Streptococci.</title>
        <authorList>
            <person name="Velsko I."/>
        </authorList>
    </citation>
    <scope>NUCLEOTIDE SEQUENCE [LARGE SCALE GENOMIC DNA]</scope>
    <source>
        <strain evidence="4 5">BCC26</strain>
    </source>
</reference>
<gene>
    <name evidence="4" type="ORF">D8803_01225</name>
</gene>
<dbReference type="InterPro" id="IPR003675">
    <property type="entry name" value="Rce1/LyrA-like_dom"/>
</dbReference>
<keyword evidence="2" id="KW-0472">Membrane</keyword>
<dbReference type="GO" id="GO:0004175">
    <property type="term" value="F:endopeptidase activity"/>
    <property type="evidence" value="ECO:0007669"/>
    <property type="project" value="UniProtKB-ARBA"/>
</dbReference>
<dbReference type="EMBL" id="RJPI01000001">
    <property type="protein sequence ID" value="RSJ66203.1"/>
    <property type="molecule type" value="Genomic_DNA"/>
</dbReference>
<comment type="caution">
    <text evidence="4">The sequence shown here is derived from an EMBL/GenBank/DDBJ whole genome shotgun (WGS) entry which is preliminary data.</text>
</comment>